<gene>
    <name evidence="1" type="ORF">THII_1371</name>
</gene>
<keyword evidence="2" id="KW-1185">Reference proteome</keyword>
<sequence>MKRQQSYWNDVGQIKPPINTAVLCFNGVIFVGMWNGSRWYSNYFEIEPDPPPTHWRALLVSERPKLGLNK</sequence>
<dbReference type="EMBL" id="AP014633">
    <property type="protein sequence ID" value="BAP55668.1"/>
    <property type="molecule type" value="Genomic_DNA"/>
</dbReference>
<organism evidence="1 2">
    <name type="scientific">Thioploca ingrica</name>
    <dbReference type="NCBI Taxonomy" id="40754"/>
    <lineage>
        <taxon>Bacteria</taxon>
        <taxon>Pseudomonadati</taxon>
        <taxon>Pseudomonadota</taxon>
        <taxon>Gammaproteobacteria</taxon>
        <taxon>Thiotrichales</taxon>
        <taxon>Thiotrichaceae</taxon>
        <taxon>Thioploca</taxon>
    </lineage>
</organism>
<proteinExistence type="predicted"/>
<name>A0A090ACY6_9GAMM</name>
<evidence type="ECO:0000313" key="1">
    <source>
        <dbReference type="EMBL" id="BAP55668.1"/>
    </source>
</evidence>
<evidence type="ECO:0000313" key="2">
    <source>
        <dbReference type="Proteomes" id="UP000031623"/>
    </source>
</evidence>
<reference evidence="1 2" key="1">
    <citation type="journal article" date="2014" name="ISME J.">
        <title>Ecophysiology of Thioploca ingrica as revealed by the complete genome sequence supplemented with proteomic evidence.</title>
        <authorList>
            <person name="Kojima H."/>
            <person name="Ogura Y."/>
            <person name="Yamamoto N."/>
            <person name="Togashi T."/>
            <person name="Mori H."/>
            <person name="Watanabe T."/>
            <person name="Nemoto F."/>
            <person name="Kurokawa K."/>
            <person name="Hayashi T."/>
            <person name="Fukui M."/>
        </authorList>
    </citation>
    <scope>NUCLEOTIDE SEQUENCE [LARGE SCALE GENOMIC DNA]</scope>
</reference>
<dbReference type="Proteomes" id="UP000031623">
    <property type="component" value="Chromosome"/>
</dbReference>
<accession>A0A090ACY6</accession>
<dbReference type="KEGG" id="tig:THII_1371"/>
<dbReference type="AlphaFoldDB" id="A0A090ACY6"/>
<protein>
    <submittedName>
        <fullName evidence="1">Uncharacterized protein</fullName>
    </submittedName>
</protein>
<dbReference type="HOGENOM" id="CLU_2756558_0_0_6"/>